<dbReference type="Gene3D" id="3.30.390.80">
    <property type="entry name" value="DNA repair protein Rad52/59/22"/>
    <property type="match status" value="1"/>
</dbReference>
<evidence type="ECO:0000256" key="7">
    <source>
        <dbReference type="ARBA" id="ARBA00023125"/>
    </source>
</evidence>
<keyword evidence="5" id="KW-0963">Cytoplasm</keyword>
<organism evidence="11 12">
    <name type="scientific">Acipenser ruthenus</name>
    <name type="common">Sterlet sturgeon</name>
    <dbReference type="NCBI Taxonomy" id="7906"/>
    <lineage>
        <taxon>Eukaryota</taxon>
        <taxon>Metazoa</taxon>
        <taxon>Chordata</taxon>
        <taxon>Craniata</taxon>
        <taxon>Vertebrata</taxon>
        <taxon>Euteleostomi</taxon>
        <taxon>Actinopterygii</taxon>
        <taxon>Chondrostei</taxon>
        <taxon>Acipenseriformes</taxon>
        <taxon>Acipenseridae</taxon>
        <taxon>Acipenser</taxon>
    </lineage>
</organism>
<evidence type="ECO:0000256" key="8">
    <source>
        <dbReference type="ARBA" id="ARBA00023242"/>
    </source>
</evidence>
<dbReference type="Pfam" id="PF25517">
    <property type="entry name" value="DSRM_RDM1"/>
    <property type="match status" value="1"/>
</dbReference>
<evidence type="ECO:0000313" key="11">
    <source>
        <dbReference type="EMBL" id="RXN00289.1"/>
    </source>
</evidence>
<keyword evidence="12" id="KW-1185">Reference proteome</keyword>
<name>A0A662YXJ7_ACIRT</name>
<proteinExistence type="predicted"/>
<keyword evidence="6 9" id="KW-0694">RNA-binding</keyword>
<reference evidence="11 12" key="1">
    <citation type="submission" date="2019-01" db="EMBL/GenBank/DDBJ databases">
        <title>Draft Genome and Complete Hox-Cluster Characterization of the Sterlet Sturgeon (Acipenser ruthenus).</title>
        <authorList>
            <person name="Wei Q."/>
        </authorList>
    </citation>
    <scope>NUCLEOTIDE SEQUENCE [LARGE SCALE GENOMIC DNA]</scope>
    <source>
        <strain evidence="11">WHYD16114868_AA</strain>
        <tissue evidence="11">Blood</tissue>
    </source>
</reference>
<dbReference type="SUPFAM" id="SSF54928">
    <property type="entry name" value="RNA-binding domain, RBD"/>
    <property type="match status" value="1"/>
</dbReference>
<dbReference type="InterPro" id="IPR000504">
    <property type="entry name" value="RRM_dom"/>
</dbReference>
<dbReference type="InterPro" id="IPR034200">
    <property type="entry name" value="RDM1_RRM"/>
</dbReference>
<dbReference type="Gene3D" id="3.30.70.330">
    <property type="match status" value="1"/>
</dbReference>
<dbReference type="InterPro" id="IPR012677">
    <property type="entry name" value="Nucleotide-bd_a/b_plait_sf"/>
</dbReference>
<dbReference type="InterPro" id="IPR035979">
    <property type="entry name" value="RBD_domain_sf"/>
</dbReference>
<dbReference type="PANTHER" id="PTHR31164">
    <property type="entry name" value="RAD52 MOTIF-CONTAINING PROTEIN 1"/>
    <property type="match status" value="1"/>
</dbReference>
<dbReference type="InterPro" id="IPR042525">
    <property type="entry name" value="Rad52_Rad59_Rad22_sf"/>
</dbReference>
<dbReference type="PROSITE" id="PS50102">
    <property type="entry name" value="RRM"/>
    <property type="match status" value="1"/>
</dbReference>
<feature type="domain" description="RRM" evidence="10">
    <location>
        <begin position="18"/>
        <end position="101"/>
    </location>
</feature>
<evidence type="ECO:0000259" key="10">
    <source>
        <dbReference type="PROSITE" id="PS50102"/>
    </source>
</evidence>
<keyword evidence="8" id="KW-0539">Nucleus</keyword>
<dbReference type="InterPro" id="IPR040224">
    <property type="entry name" value="RDM1"/>
</dbReference>
<dbReference type="Pfam" id="PF00076">
    <property type="entry name" value="RRM_1"/>
    <property type="match status" value="1"/>
</dbReference>
<dbReference type="SUPFAM" id="SSF54768">
    <property type="entry name" value="dsRNA-binding domain-like"/>
    <property type="match status" value="1"/>
</dbReference>
<evidence type="ECO:0000313" key="12">
    <source>
        <dbReference type="Proteomes" id="UP000289886"/>
    </source>
</evidence>
<comment type="subunit">
    <text evidence="3">Homodimer.</text>
</comment>
<evidence type="ECO:0000256" key="9">
    <source>
        <dbReference type="PROSITE-ProRule" id="PRU00176"/>
    </source>
</evidence>
<accession>A0A662YXJ7</accession>
<keyword evidence="7" id="KW-0238">DNA-binding</keyword>
<comment type="caution">
    <text evidence="11">The sequence shown here is derived from an EMBL/GenBank/DDBJ whole genome shotgun (WGS) entry which is preliminary data.</text>
</comment>
<evidence type="ECO:0000256" key="5">
    <source>
        <dbReference type="ARBA" id="ARBA00022490"/>
    </source>
</evidence>
<dbReference type="SMART" id="SM00360">
    <property type="entry name" value="RRM"/>
    <property type="match status" value="1"/>
</dbReference>
<dbReference type="Proteomes" id="UP000289886">
    <property type="component" value="Unassembled WGS sequence"/>
</dbReference>
<dbReference type="GO" id="GO:0006302">
    <property type="term" value="P:double-strand break repair"/>
    <property type="evidence" value="ECO:0007669"/>
    <property type="project" value="UniProtKB-ARBA"/>
</dbReference>
<sequence length="282" mass="31834">MDIEADLIEFKVPVENNKTLFVWNILPKFSEAEIYNSLDEVFSKYGALYSVRVCRNAAVAEPGYYAIVKFYSAAQASKAQVTTNGKGIFQESPLKVRLCTKQNTTFQQRFTYLKSAKCQELANYYLGFNGWSNRIVTLKDISQTDEQENKDPALGTQTHNLKYGCVIELIFPNYGVCCRGVGVAEELFENDTDPLARLMKRGQVQKLAKERAMSDAFQKVLFVVLGNGKVAVECRFDPDKIVPDEELGSLIQVNDISWNQFEQGGEDDDILSELSFNVTHLQ</sequence>
<evidence type="ECO:0000256" key="4">
    <source>
        <dbReference type="ARBA" id="ARBA00013723"/>
    </source>
</evidence>
<evidence type="ECO:0000256" key="1">
    <source>
        <dbReference type="ARBA" id="ARBA00004496"/>
    </source>
</evidence>
<comment type="subcellular location">
    <subcellularLocation>
        <location evidence="1">Cytoplasm</location>
    </subcellularLocation>
    <subcellularLocation>
        <location evidence="2">Nucleus</location>
        <location evidence="2">Nucleolus</location>
    </subcellularLocation>
</comment>
<dbReference type="EMBL" id="SCEB01000207">
    <property type="protein sequence ID" value="RXN00289.1"/>
    <property type="molecule type" value="Genomic_DNA"/>
</dbReference>
<dbReference type="InterPro" id="IPR057652">
    <property type="entry name" value="DSRM_RDM1"/>
</dbReference>
<dbReference type="FunFam" id="3.30.390.80:FF:000002">
    <property type="entry name" value="RAD52 motif containing 1"/>
    <property type="match status" value="1"/>
</dbReference>
<dbReference type="GO" id="GO:0005737">
    <property type="term" value="C:cytoplasm"/>
    <property type="evidence" value="ECO:0007669"/>
    <property type="project" value="UniProtKB-SubCell"/>
</dbReference>
<dbReference type="OrthoDB" id="6287754at2759"/>
<dbReference type="GO" id="GO:0005730">
    <property type="term" value="C:nucleolus"/>
    <property type="evidence" value="ECO:0007669"/>
    <property type="project" value="UniProtKB-SubCell"/>
</dbReference>
<dbReference type="GO" id="GO:0003677">
    <property type="term" value="F:DNA binding"/>
    <property type="evidence" value="ECO:0007669"/>
    <property type="project" value="UniProtKB-KW"/>
</dbReference>
<dbReference type="PANTHER" id="PTHR31164:SF1">
    <property type="entry name" value="RAD52 MOTIF-CONTAINING PROTEIN 1"/>
    <property type="match status" value="1"/>
</dbReference>
<dbReference type="CDD" id="cd12364">
    <property type="entry name" value="RRM_RDM1"/>
    <property type="match status" value="1"/>
</dbReference>
<evidence type="ECO:0000256" key="6">
    <source>
        <dbReference type="ARBA" id="ARBA00022884"/>
    </source>
</evidence>
<dbReference type="GO" id="GO:0006310">
    <property type="term" value="P:DNA recombination"/>
    <property type="evidence" value="ECO:0007669"/>
    <property type="project" value="UniProtKB-ARBA"/>
</dbReference>
<evidence type="ECO:0000256" key="2">
    <source>
        <dbReference type="ARBA" id="ARBA00004604"/>
    </source>
</evidence>
<protein>
    <recommendedName>
        <fullName evidence="4">RAD52 motif-containing protein 1</fullName>
    </recommendedName>
</protein>
<dbReference type="AlphaFoldDB" id="A0A662YXJ7"/>
<evidence type="ECO:0000256" key="3">
    <source>
        <dbReference type="ARBA" id="ARBA00011738"/>
    </source>
</evidence>
<dbReference type="GO" id="GO:0003723">
    <property type="term" value="F:RNA binding"/>
    <property type="evidence" value="ECO:0007669"/>
    <property type="project" value="UniProtKB-UniRule"/>
</dbReference>
<gene>
    <name evidence="11" type="ORF">EOD39_9853</name>
</gene>